<dbReference type="SUPFAM" id="SSF160935">
    <property type="entry name" value="VPA0735-like"/>
    <property type="match status" value="1"/>
</dbReference>
<comment type="caution">
    <text evidence="2">The sequence shown here is derived from an EMBL/GenBank/DDBJ whole genome shotgun (WGS) entry which is preliminary data.</text>
</comment>
<gene>
    <name evidence="2" type="ORF">FGF67_16320</name>
</gene>
<dbReference type="PANTHER" id="PTHR36509:SF2">
    <property type="entry name" value="BLL3101 PROTEIN"/>
    <property type="match status" value="1"/>
</dbReference>
<dbReference type="AlphaFoldDB" id="A0A5C4SCK5"/>
<protein>
    <submittedName>
        <fullName evidence="2">DUF1254 domain-containing protein</fullName>
    </submittedName>
</protein>
<keyword evidence="3" id="KW-1185">Reference proteome</keyword>
<dbReference type="Gene3D" id="2.60.120.600">
    <property type="entry name" value="Domain of unknown function DUF1214, C-terminal domain"/>
    <property type="match status" value="1"/>
</dbReference>
<evidence type="ECO:0000313" key="3">
    <source>
        <dbReference type="Proteomes" id="UP000308713"/>
    </source>
</evidence>
<evidence type="ECO:0000313" key="2">
    <source>
        <dbReference type="EMBL" id="TNJ41252.1"/>
    </source>
</evidence>
<evidence type="ECO:0000259" key="1">
    <source>
        <dbReference type="Pfam" id="PF06742"/>
    </source>
</evidence>
<name>A0A5C4SCK5_9FLAO</name>
<feature type="domain" description="DUF1214" evidence="1">
    <location>
        <begin position="166"/>
        <end position="278"/>
    </location>
</feature>
<organism evidence="2 3">
    <name type="scientific">Allotamlana fucoidanivorans</name>
    <dbReference type="NCBI Taxonomy" id="2583814"/>
    <lineage>
        <taxon>Bacteria</taxon>
        <taxon>Pseudomonadati</taxon>
        <taxon>Bacteroidota</taxon>
        <taxon>Flavobacteriia</taxon>
        <taxon>Flavobacteriales</taxon>
        <taxon>Flavobacteriaceae</taxon>
        <taxon>Allotamlana</taxon>
    </lineage>
</organism>
<dbReference type="EMBL" id="VDCS01000024">
    <property type="protein sequence ID" value="TNJ41252.1"/>
    <property type="molecule type" value="Genomic_DNA"/>
</dbReference>
<dbReference type="PANTHER" id="PTHR36509">
    <property type="entry name" value="BLL3101 PROTEIN"/>
    <property type="match status" value="1"/>
</dbReference>
<dbReference type="OrthoDB" id="40820at2"/>
<proteinExistence type="predicted"/>
<accession>A0A5C4SCK5</accession>
<dbReference type="Proteomes" id="UP000308713">
    <property type="component" value="Unassembled WGS sequence"/>
</dbReference>
<dbReference type="InterPro" id="IPR037049">
    <property type="entry name" value="DUF1214_C_sf"/>
</dbReference>
<dbReference type="InterPro" id="IPR010621">
    <property type="entry name" value="DUF1214"/>
</dbReference>
<sequence length="294" mass="33150">MDATDIDRVKEIQNQYHLQTLSAYLGEDLKETINTSNFPEWKEGEQFTVEAFQYLDVMLKQITPIETEKALIDKFAKLGLGTQEGFNINRFTLETQDSIRAGVKAGFAELEDFIKKYANDPLASAKIFGTRDFLTQSAHENYNLETMYVPRAVAAHMGLYGNSGFEATYPTYLVDVQGQPLNASQHNYTMTFKAGELPPVKAFWSITMYDGKTQLLIDNALDRYLVNSAMMDDFVVNGDESLTIYIQKESPGEVLEANWLPAPDGPFYLVMRLYGPEESALTGSWINPPLTKNN</sequence>
<reference evidence="2 3" key="1">
    <citation type="submission" date="2019-05" db="EMBL/GenBank/DDBJ databases">
        <title>Tamlana fucoidanivorans sp. nov., isolated from the surface of algae collected from Fujian province in China.</title>
        <authorList>
            <person name="Li J."/>
        </authorList>
    </citation>
    <scope>NUCLEOTIDE SEQUENCE [LARGE SCALE GENOMIC DNA]</scope>
    <source>
        <strain evidence="2 3">CW2-9</strain>
    </source>
</reference>
<dbReference type="Pfam" id="PF06742">
    <property type="entry name" value="DUF1214"/>
    <property type="match status" value="1"/>
</dbReference>